<feature type="compositionally biased region" description="Polar residues" evidence="2">
    <location>
        <begin position="369"/>
        <end position="379"/>
    </location>
</feature>
<reference evidence="3 4" key="1">
    <citation type="submission" date="2018-03" db="EMBL/GenBank/DDBJ databases">
        <authorList>
            <person name="Guldener U."/>
        </authorList>
    </citation>
    <scope>NUCLEOTIDE SEQUENCE [LARGE SCALE GENOMIC DNA]</scope>
    <source>
        <strain evidence="3 4">NBRC100155</strain>
    </source>
</reference>
<feature type="compositionally biased region" description="Pro residues" evidence="2">
    <location>
        <begin position="266"/>
        <end position="276"/>
    </location>
</feature>
<evidence type="ECO:0000256" key="1">
    <source>
        <dbReference type="ARBA" id="ARBA00022737"/>
    </source>
</evidence>
<dbReference type="PANTHER" id="PTHR46430">
    <property type="entry name" value="PROTEIN SKT5-RELATED"/>
    <property type="match status" value="1"/>
</dbReference>
<feature type="region of interest" description="Disordered" evidence="2">
    <location>
        <begin position="978"/>
        <end position="1157"/>
    </location>
</feature>
<dbReference type="EMBL" id="OOIN01000015">
    <property type="protein sequence ID" value="SPO26689.1"/>
    <property type="molecule type" value="Genomic_DNA"/>
</dbReference>
<proteinExistence type="predicted"/>
<feature type="compositionally biased region" description="Low complexity" evidence="2">
    <location>
        <begin position="1127"/>
        <end position="1137"/>
    </location>
</feature>
<dbReference type="SUPFAM" id="SSF81901">
    <property type="entry name" value="HCP-like"/>
    <property type="match status" value="1"/>
</dbReference>
<feature type="compositionally biased region" description="Basic and acidic residues" evidence="2">
    <location>
        <begin position="347"/>
        <end position="356"/>
    </location>
</feature>
<accession>A0A5C3EBX3</accession>
<feature type="compositionally biased region" description="Gly residues" evidence="2">
    <location>
        <begin position="876"/>
        <end position="888"/>
    </location>
</feature>
<protein>
    <submittedName>
        <fullName evidence="3">Related to SKT5 - protoplast regeneration and killer toxin resistance protein</fullName>
    </submittedName>
</protein>
<dbReference type="Proteomes" id="UP000324022">
    <property type="component" value="Unassembled WGS sequence"/>
</dbReference>
<dbReference type="PANTHER" id="PTHR46430:SF1">
    <property type="entry name" value="CHITIN SYNTHASE REGULATOR SKT5-RELATED"/>
    <property type="match status" value="1"/>
</dbReference>
<feature type="compositionally biased region" description="Polar residues" evidence="2">
    <location>
        <begin position="932"/>
        <end position="946"/>
    </location>
</feature>
<feature type="compositionally biased region" description="Low complexity" evidence="2">
    <location>
        <begin position="277"/>
        <end position="287"/>
    </location>
</feature>
<organism evidence="3 4">
    <name type="scientific">Ustilago trichophora</name>
    <dbReference type="NCBI Taxonomy" id="86804"/>
    <lineage>
        <taxon>Eukaryota</taxon>
        <taxon>Fungi</taxon>
        <taxon>Dikarya</taxon>
        <taxon>Basidiomycota</taxon>
        <taxon>Ustilaginomycotina</taxon>
        <taxon>Ustilaginomycetes</taxon>
        <taxon>Ustilaginales</taxon>
        <taxon>Ustilaginaceae</taxon>
        <taxon>Ustilago</taxon>
    </lineage>
</organism>
<feature type="compositionally biased region" description="Basic residues" evidence="2">
    <location>
        <begin position="1148"/>
        <end position="1157"/>
    </location>
</feature>
<gene>
    <name evidence="3" type="ORF">UTRI_03983_B</name>
</gene>
<feature type="compositionally biased region" description="Polar residues" evidence="2">
    <location>
        <begin position="394"/>
        <end position="408"/>
    </location>
</feature>
<dbReference type="InterPro" id="IPR006597">
    <property type="entry name" value="Sel1-like"/>
</dbReference>
<feature type="compositionally biased region" description="Low complexity" evidence="2">
    <location>
        <begin position="144"/>
        <end position="186"/>
    </location>
</feature>
<evidence type="ECO:0000313" key="4">
    <source>
        <dbReference type="Proteomes" id="UP000324022"/>
    </source>
</evidence>
<feature type="compositionally biased region" description="Low complexity" evidence="2">
    <location>
        <begin position="23"/>
        <end position="36"/>
    </location>
</feature>
<sequence>MATPASSAYAFHHRFDAVPAKDASASASNEPAPSGARLSAENFEYPDLDAGQFYSSAATHTAPAPAPAMSKLPDFPEFKSFDNKSDLFSSNNFFQQYAPHPAASAALVEPQSAQIEESPSDEQLDSAAAAAAASHDEQPPHPAPSVAAAAPAPELQQASASHVPAEQSSAASIGQSQQQHQQQQQQHHSEVAHQPQLERHFSSASSYVQQPSLNGTSHDSQAPSHNSHTSSNRSPLPKPPSMPNSPPSYAAPLNGALHPQNEQPRSLPPQGAPQPAPAFSFPTQAAPAPAPAPAPATALAPQQAQHPASPQKTLPHPAPEALPMAGLRINEGERSADPQSSPQLAGNRDENGDRIRPSSFFGMQKPSAALNSTGQQVPVPSSMLADDDAFYQDQQHLNQPNGSGQPQQRNHDALNQGPRPSSFFGMEGDAASSMAPESISVPTPASEASAPGTRGSSLRTDSVPRGISTAAGGTGNGPMPASGGFGGLGPAGANRPASIAPSVASGPLLDHSHLKVGQKASLLSHGKTLELYRQNAKKTNDPNLIYELAVFMIDAAKTMGTDEDGAPVTAVNGPNKVDTQKEELIKEATGLLKKIADRGHPDAQYFLADCYANGIGTRTGKQDFGQAYTYFVLAAKHGHPDAAYRAGTCYEKGWGCRKDAGKALQFYRKSAAQSHPGAMYRLATAELNGELGLKKNAKEGVKWLKRSAEAATPEFPHALHELALLHERGIDNVLFVDPEYSCELLAQAGEMGYAPSAYKLGVNYEYGRMGCPQDGGLSIHMYNIAAQQNHKEACFALTAWYLVGAPGILPQSDTEAYLWAKKAAEQGLAKAEYAVGYFTEMGIGTVKDLNEARAWYKRAADHGDKRANQRIAALQGRGGPTGLAGVGTRGQAMSPPPANRQQQRMEQRQEQRESMAEFGRRAQPTSAPFPASVTQSSMTPSTQMNYPSPLAMREAQTAQREQQYLANVAANERAQARAMLRHSPSQQDFGSPVSAGPSPTMGLPRPPPMPQQHQQSPQQQQQQQHMPFSQPQAYPSYPISASAAPPQPHANAPSMRPPPPGQGSPMNNNPMFPPGPGAQYAARPGMGPGGPGGPGPYGPGGPGGPGPYGPGGPGGPPGPNYGGPGSAMGPPASTPPARADLGKDEDKKKKKGWFGRS</sequence>
<dbReference type="Gene3D" id="1.25.40.10">
    <property type="entry name" value="Tetratricopeptide repeat domain"/>
    <property type="match status" value="2"/>
</dbReference>
<feature type="compositionally biased region" description="Polar residues" evidence="2">
    <location>
        <begin position="202"/>
        <end position="233"/>
    </location>
</feature>
<evidence type="ECO:0000313" key="3">
    <source>
        <dbReference type="EMBL" id="SPO26689.1"/>
    </source>
</evidence>
<feature type="compositionally biased region" description="Basic and acidic residues" evidence="2">
    <location>
        <begin position="187"/>
        <end position="201"/>
    </location>
</feature>
<dbReference type="SMART" id="SM00671">
    <property type="entry name" value="SEL1"/>
    <property type="match status" value="7"/>
</dbReference>
<feature type="compositionally biased region" description="Low complexity" evidence="2">
    <location>
        <begin position="1011"/>
        <end position="1054"/>
    </location>
</feature>
<keyword evidence="4" id="KW-1185">Reference proteome</keyword>
<dbReference type="AlphaFoldDB" id="A0A5C3EBX3"/>
<evidence type="ECO:0000256" key="2">
    <source>
        <dbReference type="SAM" id="MobiDB-lite"/>
    </source>
</evidence>
<dbReference type="InterPro" id="IPR011990">
    <property type="entry name" value="TPR-like_helical_dom_sf"/>
</dbReference>
<feature type="region of interest" description="Disordered" evidence="2">
    <location>
        <begin position="394"/>
        <end position="479"/>
    </location>
</feature>
<dbReference type="Pfam" id="PF08238">
    <property type="entry name" value="Sel1"/>
    <property type="match status" value="7"/>
</dbReference>
<dbReference type="InterPro" id="IPR051726">
    <property type="entry name" value="Chitin_Synth_Reg"/>
</dbReference>
<feature type="compositionally biased region" description="Basic and acidic residues" evidence="2">
    <location>
        <begin position="903"/>
        <end position="920"/>
    </location>
</feature>
<feature type="region of interest" description="Disordered" evidence="2">
    <location>
        <begin position="103"/>
        <end position="381"/>
    </location>
</feature>
<keyword evidence="1" id="KW-0677">Repeat</keyword>
<dbReference type="OrthoDB" id="272077at2759"/>
<feature type="compositionally biased region" description="Pro residues" evidence="2">
    <location>
        <begin position="1091"/>
        <end position="1119"/>
    </location>
</feature>
<feature type="region of interest" description="Disordered" evidence="2">
    <location>
        <begin position="875"/>
        <end position="947"/>
    </location>
</feature>
<feature type="compositionally biased region" description="Pro residues" evidence="2">
    <location>
        <begin position="236"/>
        <end position="246"/>
    </location>
</feature>
<name>A0A5C3EBX3_9BASI</name>
<feature type="region of interest" description="Disordered" evidence="2">
    <location>
        <begin position="20"/>
        <end position="41"/>
    </location>
</feature>
<feature type="compositionally biased region" description="Low complexity" evidence="2">
    <location>
        <begin position="295"/>
        <end position="311"/>
    </location>
</feature>